<protein>
    <recommendedName>
        <fullName evidence="4">Secreted protein</fullName>
    </recommendedName>
</protein>
<reference evidence="2 3" key="1">
    <citation type="submission" date="2018-06" db="EMBL/GenBank/DDBJ databases">
        <authorList>
            <consortium name="Pathogen Informatics"/>
            <person name="Doyle S."/>
        </authorList>
    </citation>
    <scope>NUCLEOTIDE SEQUENCE [LARGE SCALE GENOMIC DNA]</scope>
    <source>
        <strain evidence="2 3">NCTC7807</strain>
    </source>
</reference>
<sequence length="136" mass="15286">MRRSAVAVLAAGLFLTGAGSAVADAWHTMPKLRSEGVVLKNGKYTMYPKFTKHGGFGFKVDLQDDNAADGHNVYVQARVEGYSWRRFNGQQKKTVRIQKEVYDGAALYVSNAWIRACRDRGSLRPDNCTRTLHHKR</sequence>
<evidence type="ECO:0008006" key="4">
    <source>
        <dbReference type="Google" id="ProtNLM"/>
    </source>
</evidence>
<evidence type="ECO:0000313" key="3">
    <source>
        <dbReference type="Proteomes" id="UP000254150"/>
    </source>
</evidence>
<dbReference type="EMBL" id="UHID01000006">
    <property type="protein sequence ID" value="SUP57795.1"/>
    <property type="molecule type" value="Genomic_DNA"/>
</dbReference>
<feature type="chain" id="PRO_5016631877" description="Secreted protein" evidence="1">
    <location>
        <begin position="24"/>
        <end position="136"/>
    </location>
</feature>
<keyword evidence="1" id="KW-0732">Signal</keyword>
<name>A0A380P0Z0_STRGR</name>
<accession>A0A380P0Z0</accession>
<evidence type="ECO:0000256" key="1">
    <source>
        <dbReference type="SAM" id="SignalP"/>
    </source>
</evidence>
<dbReference type="Proteomes" id="UP000254150">
    <property type="component" value="Unassembled WGS sequence"/>
</dbReference>
<gene>
    <name evidence="2" type="ORF">NCTC7807_03373</name>
</gene>
<evidence type="ECO:0000313" key="2">
    <source>
        <dbReference type="EMBL" id="SUP57795.1"/>
    </source>
</evidence>
<feature type="signal peptide" evidence="1">
    <location>
        <begin position="1"/>
        <end position="23"/>
    </location>
</feature>
<proteinExistence type="predicted"/>
<organism evidence="2 3">
    <name type="scientific">Streptomyces griseus</name>
    <dbReference type="NCBI Taxonomy" id="1911"/>
    <lineage>
        <taxon>Bacteria</taxon>
        <taxon>Bacillati</taxon>
        <taxon>Actinomycetota</taxon>
        <taxon>Actinomycetes</taxon>
        <taxon>Kitasatosporales</taxon>
        <taxon>Streptomycetaceae</taxon>
        <taxon>Streptomyces</taxon>
    </lineage>
</organism>
<dbReference type="AlphaFoldDB" id="A0A380P0Z0"/>